<evidence type="ECO:0000259" key="3">
    <source>
        <dbReference type="PROSITE" id="PS50977"/>
    </source>
</evidence>
<organism evidence="4 6">
    <name type="scientific">Leclercia adecarboxylata</name>
    <dbReference type="NCBI Taxonomy" id="83655"/>
    <lineage>
        <taxon>Bacteria</taxon>
        <taxon>Pseudomonadati</taxon>
        <taxon>Pseudomonadota</taxon>
        <taxon>Gammaproteobacteria</taxon>
        <taxon>Enterobacterales</taxon>
        <taxon>Enterobacteriaceae</taxon>
        <taxon>Leclercia</taxon>
    </lineage>
</organism>
<dbReference type="Proteomes" id="UP001357437">
    <property type="component" value="Unassembled WGS sequence"/>
</dbReference>
<keyword evidence="7" id="KW-1185">Reference proteome</keyword>
<feature type="DNA-binding region" description="H-T-H motif" evidence="2">
    <location>
        <begin position="40"/>
        <end position="59"/>
    </location>
</feature>
<dbReference type="AlphaFoldDB" id="A0A9X3Y919"/>
<dbReference type="RefSeq" id="WP_032617913.1">
    <property type="nucleotide sequence ID" value="NZ_CBCYCG010000003.1"/>
</dbReference>
<dbReference type="GO" id="GO:0003677">
    <property type="term" value="F:DNA binding"/>
    <property type="evidence" value="ECO:0007669"/>
    <property type="project" value="UniProtKB-UniRule"/>
</dbReference>
<dbReference type="PROSITE" id="PS50977">
    <property type="entry name" value="HTH_TETR_2"/>
    <property type="match status" value="1"/>
</dbReference>
<dbReference type="Gene3D" id="1.10.357.10">
    <property type="entry name" value="Tetracycline Repressor, domain 2"/>
    <property type="match status" value="1"/>
</dbReference>
<comment type="caution">
    <text evidence="4">The sequence shown here is derived from an EMBL/GenBank/DDBJ whole genome shotgun (WGS) entry which is preliminary data.</text>
</comment>
<dbReference type="InterPro" id="IPR001647">
    <property type="entry name" value="HTH_TetR"/>
</dbReference>
<reference evidence="5 7" key="2">
    <citation type="submission" date="2024-01" db="EMBL/GenBank/DDBJ databases">
        <title>Comparative Genomics of Leclercia adecarboxylata Strains Isolated from Several Sources.</title>
        <authorList>
            <person name="Yescas-Zazueta V."/>
            <person name="Balbuena-Alonso M.G."/>
            <person name="Valencia D."/>
            <person name="Mendez-Pfeiffer P.A."/>
            <person name="Ballesteros-Monrreal M.G."/>
            <person name="Rocha-Gracia R.D.C."/>
            <person name="Barrios-Villa E."/>
        </authorList>
    </citation>
    <scope>NUCLEOTIDE SEQUENCE [LARGE SCALE GENOMIC DNA]</scope>
    <source>
        <strain evidence="5 7">33MEM</strain>
    </source>
</reference>
<dbReference type="EMBL" id="JAYMCU010000382">
    <property type="protein sequence ID" value="MEC3939810.1"/>
    <property type="molecule type" value="Genomic_DNA"/>
</dbReference>
<dbReference type="InterPro" id="IPR050624">
    <property type="entry name" value="HTH-type_Tx_Regulator"/>
</dbReference>
<accession>A0A9X3Y919</accession>
<evidence type="ECO:0000313" key="7">
    <source>
        <dbReference type="Proteomes" id="UP001357437"/>
    </source>
</evidence>
<dbReference type="PROSITE" id="PS01081">
    <property type="entry name" value="HTH_TETR_1"/>
    <property type="match status" value="1"/>
</dbReference>
<dbReference type="SUPFAM" id="SSF46689">
    <property type="entry name" value="Homeodomain-like"/>
    <property type="match status" value="1"/>
</dbReference>
<gene>
    <name evidence="4" type="ORF">OEZ79_09795</name>
    <name evidence="5" type="ORF">VOF76_27330</name>
</gene>
<evidence type="ECO:0000313" key="6">
    <source>
        <dbReference type="Proteomes" id="UP001149314"/>
    </source>
</evidence>
<dbReference type="InterPro" id="IPR009057">
    <property type="entry name" value="Homeodomain-like_sf"/>
</dbReference>
<sequence>MSESSSPHEGLRERKRREMYQHLTETGLKLFSEKGFEATTLDDIASHAGIARRTFFNYFSSKEEIILAWQNGLPDALYAEILRRGKTVTPFGLVSEALMTMTINMSPDVAILIARITQSTEQLRLGNQMKFLKMEEAAHAALCVLWPETERVQALKIAAMTGVGAMRIAVDTWLSEACSKPLSQYLESNIRSLQSTVTTS</sequence>
<dbReference type="PANTHER" id="PTHR43479">
    <property type="entry name" value="ACREF/ENVCD OPERON REPRESSOR-RELATED"/>
    <property type="match status" value="1"/>
</dbReference>
<protein>
    <submittedName>
        <fullName evidence="5">Helix-turn-helix domain-containing protein</fullName>
    </submittedName>
    <submittedName>
        <fullName evidence="4">TetR/AcrR family transcriptional regulator</fullName>
    </submittedName>
</protein>
<dbReference type="Proteomes" id="UP001149314">
    <property type="component" value="Unassembled WGS sequence"/>
</dbReference>
<keyword evidence="1 2" id="KW-0238">DNA-binding</keyword>
<dbReference type="Pfam" id="PF00440">
    <property type="entry name" value="TetR_N"/>
    <property type="match status" value="1"/>
</dbReference>
<dbReference type="PRINTS" id="PR00455">
    <property type="entry name" value="HTHTETR"/>
</dbReference>
<feature type="domain" description="HTH tetR-type" evidence="3">
    <location>
        <begin position="17"/>
        <end position="77"/>
    </location>
</feature>
<reference evidence="4" key="1">
    <citation type="journal article" date="2023" name="Genes Genomics">
        <title>Genomic insights of Leclercia adecarboxylata strains linked to an outbreak in public hospitals in Mexico.</title>
        <authorList>
            <person name="Barrios-Villa E."/>
            <person name="Pacheco-Flores B."/>
            <person name="Lozano-Zarain P."/>
            <person name="Del Campo-Ortega R."/>
            <person name="de Jesus Ascencio-Montiel I."/>
            <person name="Gonzalez-Leon M."/>
            <person name="Camorlinga-Ponce M."/>
            <person name="Gaytan Cervantes F.J."/>
            <person name="Gonzalez Torres C."/>
            <person name="Aguilar E."/>
            <person name="Gonzalez Ibarra J."/>
            <person name="Torres Lopez F.J."/>
            <person name="Rosas-Vargas H."/>
            <person name="Gonzalez-Bonilla C.R."/>
            <person name="Del Carmen Rocha-Gracia R."/>
        </authorList>
    </citation>
    <scope>NUCLEOTIDE SEQUENCE</scope>
    <source>
        <strain evidence="4">Lac40</strain>
    </source>
</reference>
<name>A0A9X3Y919_9ENTR</name>
<dbReference type="EMBL" id="JAOURS010000007">
    <property type="protein sequence ID" value="MDC6638525.1"/>
    <property type="molecule type" value="Genomic_DNA"/>
</dbReference>
<evidence type="ECO:0000256" key="2">
    <source>
        <dbReference type="PROSITE-ProRule" id="PRU00335"/>
    </source>
</evidence>
<proteinExistence type="predicted"/>
<evidence type="ECO:0000313" key="5">
    <source>
        <dbReference type="EMBL" id="MEC3939810.1"/>
    </source>
</evidence>
<dbReference type="InterPro" id="IPR023772">
    <property type="entry name" value="DNA-bd_HTH_TetR-type_CS"/>
</dbReference>
<dbReference type="PANTHER" id="PTHR43479:SF12">
    <property type="entry name" value="TRANSCRIPTIONAL REGULATORY PROTEIN"/>
    <property type="match status" value="1"/>
</dbReference>
<evidence type="ECO:0000313" key="4">
    <source>
        <dbReference type="EMBL" id="MDC6638525.1"/>
    </source>
</evidence>
<evidence type="ECO:0000256" key="1">
    <source>
        <dbReference type="ARBA" id="ARBA00023125"/>
    </source>
</evidence>